<name>S0EAM3_GIBF5</name>
<sequence>MAICIDCPIDEREAGSGRQQKHFNQGFDSRLARDIRCIPYAMHYSRDGAKFAAIKATDNSRLWVDRFGTGEECLMTTYRCGGPVPSKRNSRLQLVIEYTSVCNNKPRLLFLHQADVGTAPHALVPTLDCISDLPRYLLTNIVATFPFPELTNKPHHATEAVTVTPGEGQIYPACPICVSIVKYEPDTEHTLSAIPPQLNVTALSQNTNTVKTHDSGKQKMVMDQYGIVHQQLHVPVTLQVHELFTVSGSPASTGSQNQTPLTVQQVSRPKWHGPTKAVLATLLRSDFLKWVVQIDRSPSWRIADNRLGSRFRLGIHELNEASVRFQNDKMLTTSFVPTWICLVSSHPGQSLVPCAGPRSTSLRHAYTKTNFLGTSSHTLQLKHNRHPSASCTLFHLDLWLSGSTLAGLVVVIQVDVRDPLRTASVAMPDLIVSLSSRSGVVAEYWFSLRAREENFNMLVPDSLAESGAEN</sequence>
<organism evidence="1 2">
    <name type="scientific">Gibberella fujikuroi (strain CBS 195.34 / IMI 58289 / NRRL A-6831)</name>
    <name type="common">Bakanae and foot rot disease fungus</name>
    <name type="synonym">Fusarium fujikuroi</name>
    <dbReference type="NCBI Taxonomy" id="1279085"/>
    <lineage>
        <taxon>Eukaryota</taxon>
        <taxon>Fungi</taxon>
        <taxon>Dikarya</taxon>
        <taxon>Ascomycota</taxon>
        <taxon>Pezizomycotina</taxon>
        <taxon>Sordariomycetes</taxon>
        <taxon>Hypocreomycetidae</taxon>
        <taxon>Hypocreales</taxon>
        <taxon>Nectriaceae</taxon>
        <taxon>Fusarium</taxon>
        <taxon>Fusarium fujikuroi species complex</taxon>
    </lineage>
</organism>
<gene>
    <name evidence="1" type="ORF">FFUJ_05972</name>
</gene>
<dbReference type="AlphaFoldDB" id="S0EAM3"/>
<proteinExistence type="predicted"/>
<dbReference type="Proteomes" id="UP000016800">
    <property type="component" value="Chromosome VI"/>
</dbReference>
<evidence type="ECO:0000313" key="2">
    <source>
        <dbReference type="Proteomes" id="UP000016800"/>
    </source>
</evidence>
<protein>
    <submittedName>
        <fullName evidence="1">Uncharacterized protein</fullName>
    </submittedName>
</protein>
<dbReference type="GeneID" id="35399450"/>
<reference evidence="2" key="1">
    <citation type="journal article" date="2013" name="PLoS Pathog.">
        <title>Deciphering the cryptic genome: genome-wide analyses of the rice pathogen Fusarium fujikuroi reveal complex regulation of secondary metabolism and novel metabolites.</title>
        <authorList>
            <person name="Wiemann P."/>
            <person name="Sieber C.M."/>
            <person name="von Bargen K.W."/>
            <person name="Studt L."/>
            <person name="Niehaus E.M."/>
            <person name="Espino J.J."/>
            <person name="Huss K."/>
            <person name="Michielse C.B."/>
            <person name="Albermann S."/>
            <person name="Wagner D."/>
            <person name="Bergner S.V."/>
            <person name="Connolly L.R."/>
            <person name="Fischer A."/>
            <person name="Reuter G."/>
            <person name="Kleigrewe K."/>
            <person name="Bald T."/>
            <person name="Wingfield B.D."/>
            <person name="Ophir R."/>
            <person name="Freeman S."/>
            <person name="Hippler M."/>
            <person name="Smith K.M."/>
            <person name="Brown D.W."/>
            <person name="Proctor R.H."/>
            <person name="Munsterkotter M."/>
            <person name="Freitag M."/>
            <person name="Humpf H.U."/>
            <person name="Guldener U."/>
            <person name="Tudzynski B."/>
        </authorList>
    </citation>
    <scope>NUCLEOTIDE SEQUENCE [LARGE SCALE GENOMIC DNA]</scope>
    <source>
        <strain evidence="2">CBS 195.34 / IMI 58289 / NRRL A-6831</strain>
    </source>
</reference>
<dbReference type="HOGENOM" id="CLU_581468_0_0_1"/>
<accession>S0EAM3</accession>
<keyword evidence="2" id="KW-1185">Reference proteome</keyword>
<dbReference type="RefSeq" id="XP_023432886.1">
    <property type="nucleotide sequence ID" value="XM_023579245.1"/>
</dbReference>
<dbReference type="EMBL" id="HF679028">
    <property type="protein sequence ID" value="CCT70807.1"/>
    <property type="molecule type" value="Genomic_DNA"/>
</dbReference>
<evidence type="ECO:0000313" key="1">
    <source>
        <dbReference type="EMBL" id="CCT70807.1"/>
    </source>
</evidence>
<dbReference type="VEuPathDB" id="FungiDB:FFUJ_05972"/>